<feature type="coiled-coil region" evidence="4">
    <location>
        <begin position="435"/>
        <end position="483"/>
    </location>
</feature>
<evidence type="ECO:0000256" key="2">
    <source>
        <dbReference type="ARBA" id="ARBA00022741"/>
    </source>
</evidence>
<dbReference type="InterPro" id="IPR045058">
    <property type="entry name" value="GIMA/IAN/Toc"/>
</dbReference>
<dbReference type="Pfam" id="PF04548">
    <property type="entry name" value="AIG1"/>
    <property type="match status" value="2"/>
</dbReference>
<evidence type="ECO:0000256" key="3">
    <source>
        <dbReference type="ARBA" id="ARBA00023134"/>
    </source>
</evidence>
<dbReference type="PANTHER" id="PTHR10903:SF107">
    <property type="entry name" value="GTPASE IMAP FAMILY MEMBER 4-LIKE-RELATED"/>
    <property type="match status" value="1"/>
</dbReference>
<evidence type="ECO:0000256" key="1">
    <source>
        <dbReference type="ARBA" id="ARBA00008535"/>
    </source>
</evidence>
<dbReference type="AlphaFoldDB" id="A0AAV6FI33"/>
<evidence type="ECO:0000313" key="7">
    <source>
        <dbReference type="Proteomes" id="UP000823561"/>
    </source>
</evidence>
<proteinExistence type="inferred from homology"/>
<keyword evidence="2" id="KW-0547">Nucleotide-binding</keyword>
<dbReference type="PANTHER" id="PTHR10903">
    <property type="entry name" value="GTPASE, IMAP FAMILY MEMBER-RELATED"/>
    <property type="match status" value="1"/>
</dbReference>
<sequence length="489" mass="55239">MTDTANHATHAGRSSVLSEVRIVLLGSRYSGKSSTGNTILGREAFRDTTEECVSQEGVVFGRKVTVVEVPAWRGRYFALESLETTRRRLEANLSLCLPGPHALLMVIPLETIRGKEWLVEELLEYPIESIWGHTIVLITGGDALEDTNIETLIDKEVREIIRRCGNRYHVMDNKSWGRGHQVEDLLEKIEEMVAAQDGRCFEVSEEISRDLERRSREVGERARRRLQRAGKRRKTLQGLLAGVAQRPSDLNLFLLAGKYAGKSSAANTLLGREEFGQETCACQRACVTVAGRRLTVIDTVGWDWRSLEDTSESVRQELLRSLSLRGPGPVAFLLVFPSPLGMTENDRQALVQNLELLGKEPWQRALVLFVMGEGYEFNEVSVEEHTESWRALRWVVDMCGNRYHVLDVDQPVGQDQAQVVELLEKVEEMVVGWDRELLLEALERSEESNAQLRALCASQQRALLQMEEMIEGHAQEMELLSQDSEEAVN</sequence>
<protein>
    <recommendedName>
        <fullName evidence="5">AIG1-type G domain-containing protein</fullName>
    </recommendedName>
</protein>
<keyword evidence="7" id="KW-1185">Reference proteome</keyword>
<comment type="similarity">
    <text evidence="1">Belongs to the TRAFAC class TrmE-Era-EngA-EngB-Septin-like GTPase superfamily. AIG1/Toc34/Toc159-like paraseptin GTPase family. IAN subfamily.</text>
</comment>
<dbReference type="InterPro" id="IPR006703">
    <property type="entry name" value="G_AIG1"/>
</dbReference>
<evidence type="ECO:0000313" key="6">
    <source>
        <dbReference type="EMBL" id="KAG5262134.1"/>
    </source>
</evidence>
<comment type="caution">
    <text evidence="6">The sequence shown here is derived from an EMBL/GenBank/DDBJ whole genome shotgun (WGS) entry which is preliminary data.</text>
</comment>
<dbReference type="Proteomes" id="UP000823561">
    <property type="component" value="Chromosome 23"/>
</dbReference>
<reference evidence="6" key="1">
    <citation type="submission" date="2020-10" db="EMBL/GenBank/DDBJ databases">
        <title>Chromosome-scale genome assembly of the Allis shad, Alosa alosa.</title>
        <authorList>
            <person name="Margot Z."/>
            <person name="Christophe K."/>
            <person name="Cabau C."/>
            <person name="Louis A."/>
            <person name="Berthelot C."/>
            <person name="Parey E."/>
            <person name="Roest Crollius H."/>
            <person name="Montfort J."/>
            <person name="Robinson-Rechavi M."/>
            <person name="Bucao C."/>
            <person name="Bouchez O."/>
            <person name="Gislard M."/>
            <person name="Lluch J."/>
            <person name="Milhes M."/>
            <person name="Lampietro C."/>
            <person name="Lopez Roques C."/>
            <person name="Donnadieu C."/>
            <person name="Braasch I."/>
            <person name="Desvignes T."/>
            <person name="Postlethwait J."/>
            <person name="Bobe J."/>
            <person name="Guiguen Y."/>
        </authorList>
    </citation>
    <scope>NUCLEOTIDE SEQUENCE</scope>
    <source>
        <strain evidence="6">M-15738</strain>
        <tissue evidence="6">Blood</tissue>
    </source>
</reference>
<feature type="domain" description="AIG1-type G" evidence="5">
    <location>
        <begin position="17"/>
        <end position="212"/>
    </location>
</feature>
<dbReference type="GO" id="GO:0005525">
    <property type="term" value="F:GTP binding"/>
    <property type="evidence" value="ECO:0007669"/>
    <property type="project" value="UniProtKB-KW"/>
</dbReference>
<dbReference type="Gene3D" id="3.40.50.300">
    <property type="entry name" value="P-loop containing nucleotide triphosphate hydrolases"/>
    <property type="match status" value="2"/>
</dbReference>
<evidence type="ECO:0000259" key="5">
    <source>
        <dbReference type="PROSITE" id="PS51720"/>
    </source>
</evidence>
<gene>
    <name evidence="6" type="ORF">AALO_G00292580</name>
</gene>
<dbReference type="SUPFAM" id="SSF52540">
    <property type="entry name" value="P-loop containing nucleoside triphosphate hydrolases"/>
    <property type="match status" value="2"/>
</dbReference>
<keyword evidence="3" id="KW-0342">GTP-binding</keyword>
<keyword evidence="4" id="KW-0175">Coiled coil</keyword>
<accession>A0AAV6FI33</accession>
<dbReference type="InterPro" id="IPR027417">
    <property type="entry name" value="P-loop_NTPase"/>
</dbReference>
<dbReference type="EMBL" id="JADWDJ010000023">
    <property type="protein sequence ID" value="KAG5262134.1"/>
    <property type="molecule type" value="Genomic_DNA"/>
</dbReference>
<feature type="domain" description="AIG1-type G" evidence="5">
    <location>
        <begin position="247"/>
        <end position="447"/>
    </location>
</feature>
<name>A0AAV6FI33_9TELE</name>
<dbReference type="PROSITE" id="PS51720">
    <property type="entry name" value="G_AIG1"/>
    <property type="match status" value="2"/>
</dbReference>
<organism evidence="6 7">
    <name type="scientific">Alosa alosa</name>
    <name type="common">allis shad</name>
    <dbReference type="NCBI Taxonomy" id="278164"/>
    <lineage>
        <taxon>Eukaryota</taxon>
        <taxon>Metazoa</taxon>
        <taxon>Chordata</taxon>
        <taxon>Craniata</taxon>
        <taxon>Vertebrata</taxon>
        <taxon>Euteleostomi</taxon>
        <taxon>Actinopterygii</taxon>
        <taxon>Neopterygii</taxon>
        <taxon>Teleostei</taxon>
        <taxon>Clupei</taxon>
        <taxon>Clupeiformes</taxon>
        <taxon>Clupeoidei</taxon>
        <taxon>Clupeidae</taxon>
        <taxon>Alosa</taxon>
    </lineage>
</organism>
<evidence type="ECO:0000256" key="4">
    <source>
        <dbReference type="SAM" id="Coils"/>
    </source>
</evidence>